<feature type="compositionally biased region" description="Low complexity" evidence="1">
    <location>
        <begin position="1889"/>
        <end position="1906"/>
    </location>
</feature>
<name>A0A2U1QG58_ARTAN</name>
<dbReference type="InterPro" id="IPR027417">
    <property type="entry name" value="P-loop_NTPase"/>
</dbReference>
<dbReference type="PROSITE" id="PS51194">
    <property type="entry name" value="HELICASE_CTER"/>
    <property type="match status" value="1"/>
</dbReference>
<feature type="compositionally biased region" description="Polar residues" evidence="1">
    <location>
        <begin position="38"/>
        <end position="53"/>
    </location>
</feature>
<dbReference type="Pfam" id="PF25029">
    <property type="entry name" value="MOM1"/>
    <property type="match status" value="1"/>
</dbReference>
<keyword evidence="3" id="KW-0378">Hydrolase</keyword>
<feature type="region of interest" description="Disordered" evidence="1">
    <location>
        <begin position="2060"/>
        <end position="2216"/>
    </location>
</feature>
<feature type="compositionally biased region" description="Pro residues" evidence="1">
    <location>
        <begin position="1877"/>
        <end position="1888"/>
    </location>
</feature>
<feature type="region of interest" description="Disordered" evidence="1">
    <location>
        <begin position="1753"/>
        <end position="1937"/>
    </location>
</feature>
<dbReference type="EMBL" id="PKPP01000151">
    <property type="protein sequence ID" value="PWA96957.1"/>
    <property type="molecule type" value="Genomic_DNA"/>
</dbReference>
<feature type="compositionally biased region" description="Pro residues" evidence="1">
    <location>
        <begin position="2175"/>
        <end position="2201"/>
    </location>
</feature>
<feature type="region of interest" description="Disordered" evidence="1">
    <location>
        <begin position="1"/>
        <end position="191"/>
    </location>
</feature>
<dbReference type="Gene3D" id="3.40.50.300">
    <property type="entry name" value="P-loop containing nucleotide triphosphate hydrolases"/>
    <property type="match status" value="1"/>
</dbReference>
<dbReference type="InterPro" id="IPR056882">
    <property type="entry name" value="MOM1_dom"/>
</dbReference>
<feature type="compositionally biased region" description="Polar residues" evidence="1">
    <location>
        <begin position="149"/>
        <end position="159"/>
    </location>
</feature>
<feature type="compositionally biased region" description="Pro residues" evidence="1">
    <location>
        <begin position="1907"/>
        <end position="1918"/>
    </location>
</feature>
<dbReference type="SUPFAM" id="SSF52540">
    <property type="entry name" value="P-loop containing nucleoside triphosphate hydrolases"/>
    <property type="match status" value="1"/>
</dbReference>
<feature type="compositionally biased region" description="Basic and acidic residues" evidence="1">
    <location>
        <begin position="1167"/>
        <end position="1177"/>
    </location>
</feature>
<feature type="domain" description="Helicase C-terminal" evidence="2">
    <location>
        <begin position="398"/>
        <end position="555"/>
    </location>
</feature>
<evidence type="ECO:0000256" key="1">
    <source>
        <dbReference type="SAM" id="MobiDB-lite"/>
    </source>
</evidence>
<evidence type="ECO:0000313" key="3">
    <source>
        <dbReference type="EMBL" id="PWA96957.1"/>
    </source>
</evidence>
<feature type="region of interest" description="Disordered" evidence="1">
    <location>
        <begin position="1980"/>
        <end position="2038"/>
    </location>
</feature>
<accession>A0A2U1QG58</accession>
<sequence length="2260" mass="244460">MTKKRDIPPVPVSGSADTSAIRRSGRETLANKQVAPTPANTKKSTGFENQTAPVATFVKKRPENNEKQMGPSPLRRSERGKNLDDGPATNVQSTEDVNKDGNTETQDPPEVSGRKRKRFNAIRFKARFKPQRVRVESDDEEDSEREGGASTSEVKTISNADGDKEVEDRDKGVGKYSDVADGQSVHGSPDRAQKAVLEVGLIASDQEEHVGCLSQTKPVEGESVESGNVEKQIGGNCSPSNGHIADTSLSRQVSCSYRINHVLENQQELDFRDKDTGTSKPAGVMENAENNNANTNIQNAGSIVNSSKFVEYWVPVQLSNVQLEQYCASLLSNATVFQSCSRSATDDALLEILNSNRKCCNHPYLVDANLQGKITMGLHLQPTRILDVDIKVSGKLQFLDLVLPEVKKRQLRALILYQPTSGSASVGPVLGEFVHQRFGQDSYECLDGVGIVSSKKQTALSNFNNEKNRFIFLLASNACNSTVKLSSIDIVIIFDSDLNPSTDIKSLQKITIDSQSEQTMVVRLYTSLTLEEKILKLADHDNMIQNLRSKYNALLMWGASDLFNRLEEFHNQSDNNISSEESILNNVVKEFLHIISHKSESDDTTKSFITRVESCGSYGKNNMFQSEMKTLLPDGDHPRVFWKKKTVKNVVDGETGRSNEGVPVQNESPLSSGDHFWSTAVGNEENVHDLLKPTVSELCKILKFSENVTTIVESFLKFVIENFQVFKKHTSVLQALMISVCWIGSSLSKYMIDMIDREQSFALAKKHLNFICSKEEADQVYEKLQSVKETFLQNTKDLEIVNNIEECTMPHQEPRMSNSVPLNPQESIPENRDSSNEETLQSTKQILKEDLARKDENEIDKFNRVWDEKRKQIENERELGKALFRCLYPSKSSKRSEMLKSEEEKFTNKLKEHERLRVIHLSDLKAKLNAPVGQVVVNDERSLHGSAHETQIVDLVRSEKSDQGSPEVAPVLSGNPSEAQIHDKPLNEMCPVVVPAEVIVISDDSSDGESIGSHSSEKQTADAMVKTEPIMENDVTVDNATLLSEPIGDIAAIEEIVSSIPIEENASELHDEVENDVVGADATVISEPIGEISAKQNADMENDKAGQAECVEMEVLAVDTNKENPKACIVEGCNETGHDDLVSHVDSVETLAVNNMSENVESADGSHAAEDTVRTSHDAVTPNAESADMGIPTASGMSNGTDLEPNLESTDGSHAVEDPVGTSPDGVAPHAESIEMGITAEKGMPTGNCTEPNLESVDGSHAVGDPNVSGPTDVAPHIESTELGIPAVECNKENADDGTVRAGALQGVEGHNLTSGSSSSSSSSSSADVVPAVLDHSVPPIHDIQSECLQVQQPPDSGIQDQEVQAMSTPIVQIEDNNLQPIDMVQVDQTIIDNSSPDPHNEPVVAVETPITEDQSAALPTSEVLAQTTSEPIVAAETSIATRTQIQNSSHLEPDDVAPHEESADLGIPAVECNTQNADDGTLSAGTSAHVVSDDSVPVIRDIQNGSLQVQQFSDSGIQNQEVLAESNPMVEIEDNSLQFIDMGRGDPIIPDDSSPNSSQMADITITDPMVTEDQPATLPTSEGLAQTSSEPIVSAETPITEPIVVAETPNLMQNASQLERMFALQRNGNFNHMGLRRNTTDPLHLELQRLHSEKENMVKFHQENMQKINVDCEREIAEVTAQIRLKYGNKRQEAETAFNSQKNEVESNMHKVAWNKVLAAAFRSKCQDLIPGNAGLQQASQAGLMQQLHRFPGQSSVRRSPGQSSGTQQAPTPPQSISTAAAAPPPSISTAAPPPPPLRATSMPPPSLQRTQPPLQIVDNPSALFSNPLTRYSHNTSLRPTATTPIRPQPNANPIPNIPSTTTTSRVLTTATTTPIRPPPYANPIPSIPSTTTTSGVLTTATTTPIRPPPNTNPTPAIPSATTSTTPSAIARPPPNIFPIAPSTTTPTTTSSSIPPPAVIPITPSTTPASRLSTSVTSITLSPTTTSTPSTTVTPVTSSTTTTSIAPPTVTPITTSTTSSTIRLPHGSNHLSPSTTPIRPPFRLSSFDMSAANLRINTETRGQSQHSRPLVNGISRGAAPHMRPMVSREVRAPGPHLRPLARSDFRSPAPHMRSFASTGVRSPAPHMRPFRPTSEPSVIGTSQRTLPGQHVTSNIPSTSTSQPPVLVSSVQPLAPLPTEPLPVPPPPAARSESPQPPPPQSQLRHTSHQHPLSSLSDDLNVLMDNVARLHNSMNTPEFSAGGNAAQTSATEVVCLSDDD</sequence>
<dbReference type="InterPro" id="IPR001650">
    <property type="entry name" value="Helicase_C-like"/>
</dbReference>
<protein>
    <submittedName>
        <fullName evidence="3">P-loop containing nucleoside triphosphate hydrolase</fullName>
    </submittedName>
</protein>
<dbReference type="STRING" id="35608.A0A2U1QG58"/>
<evidence type="ECO:0000259" key="2">
    <source>
        <dbReference type="PROSITE" id="PS51194"/>
    </source>
</evidence>
<keyword evidence="4" id="KW-1185">Reference proteome</keyword>
<gene>
    <name evidence="3" type="ORF">CTI12_AA034240</name>
</gene>
<feature type="compositionally biased region" description="Polar residues" evidence="1">
    <location>
        <begin position="2135"/>
        <end position="2164"/>
    </location>
</feature>
<feature type="compositionally biased region" description="Low complexity" evidence="1">
    <location>
        <begin position="1919"/>
        <end position="1932"/>
    </location>
</feature>
<feature type="compositionally biased region" description="Polar residues" evidence="1">
    <location>
        <begin position="815"/>
        <end position="828"/>
    </location>
</feature>
<feature type="compositionally biased region" description="Polar residues" evidence="1">
    <location>
        <begin position="1824"/>
        <end position="1845"/>
    </location>
</feature>
<dbReference type="PANTHER" id="PTHR35116:SF2">
    <property type="entry name" value="ATP-DEPENDENT HELICASE FAMILY PROTEIN-RELATED"/>
    <property type="match status" value="1"/>
</dbReference>
<reference evidence="3 4" key="1">
    <citation type="journal article" date="2018" name="Mol. Plant">
        <title>The genome of Artemisia annua provides insight into the evolution of Asteraceae family and artemisinin biosynthesis.</title>
        <authorList>
            <person name="Shen Q."/>
            <person name="Zhang L."/>
            <person name="Liao Z."/>
            <person name="Wang S."/>
            <person name="Yan T."/>
            <person name="Shi P."/>
            <person name="Liu M."/>
            <person name="Fu X."/>
            <person name="Pan Q."/>
            <person name="Wang Y."/>
            <person name="Lv Z."/>
            <person name="Lu X."/>
            <person name="Zhang F."/>
            <person name="Jiang W."/>
            <person name="Ma Y."/>
            <person name="Chen M."/>
            <person name="Hao X."/>
            <person name="Li L."/>
            <person name="Tang Y."/>
            <person name="Lv G."/>
            <person name="Zhou Y."/>
            <person name="Sun X."/>
            <person name="Brodelius P.E."/>
            <person name="Rose J.K.C."/>
            <person name="Tang K."/>
        </authorList>
    </citation>
    <scope>NUCLEOTIDE SEQUENCE [LARGE SCALE GENOMIC DNA]</scope>
    <source>
        <strain evidence="4">cv. Huhao1</strain>
        <tissue evidence="3">Leaf</tissue>
    </source>
</reference>
<feature type="compositionally biased region" description="Basic residues" evidence="1">
    <location>
        <begin position="114"/>
        <end position="132"/>
    </location>
</feature>
<feature type="compositionally biased region" description="Polar residues" evidence="1">
    <location>
        <begin position="1195"/>
        <end position="1212"/>
    </location>
</feature>
<evidence type="ECO:0000313" key="4">
    <source>
        <dbReference type="Proteomes" id="UP000245207"/>
    </source>
</evidence>
<feature type="compositionally biased region" description="Low complexity" evidence="1">
    <location>
        <begin position="1980"/>
        <end position="2023"/>
    </location>
</feature>
<dbReference type="GO" id="GO:0016787">
    <property type="term" value="F:hydrolase activity"/>
    <property type="evidence" value="ECO:0007669"/>
    <property type="project" value="UniProtKB-KW"/>
</dbReference>
<dbReference type="Pfam" id="PF00271">
    <property type="entry name" value="Helicase_C"/>
    <property type="match status" value="1"/>
</dbReference>
<dbReference type="Proteomes" id="UP000245207">
    <property type="component" value="Unassembled WGS sequence"/>
</dbReference>
<feature type="region of interest" description="Disordered" evidence="1">
    <location>
        <begin position="1309"/>
        <end position="1329"/>
    </location>
</feature>
<dbReference type="InterPro" id="IPR039322">
    <property type="entry name" value="MOM1"/>
</dbReference>
<feature type="region of interest" description="Disordered" evidence="1">
    <location>
        <begin position="1159"/>
        <end position="1228"/>
    </location>
</feature>
<proteinExistence type="predicted"/>
<feature type="region of interest" description="Disordered" evidence="1">
    <location>
        <begin position="958"/>
        <end position="979"/>
    </location>
</feature>
<feature type="compositionally biased region" description="Pro residues" evidence="1">
    <location>
        <begin position="1848"/>
        <end position="1858"/>
    </location>
</feature>
<feature type="compositionally biased region" description="Low complexity" evidence="1">
    <location>
        <begin position="1315"/>
        <end position="1326"/>
    </location>
</feature>
<feature type="compositionally biased region" description="Basic and acidic residues" evidence="1">
    <location>
        <begin position="75"/>
        <end position="84"/>
    </location>
</feature>
<dbReference type="PANTHER" id="PTHR35116">
    <property type="entry name" value="HELICASE PROTEIN MOM1"/>
    <property type="match status" value="1"/>
</dbReference>
<feature type="compositionally biased region" description="Polar residues" evidence="1">
    <location>
        <begin position="1754"/>
        <end position="1770"/>
    </location>
</feature>
<comment type="caution">
    <text evidence="3">The sequence shown here is derived from an EMBL/GenBank/DDBJ whole genome shotgun (WGS) entry which is preliminary data.</text>
</comment>
<feature type="region of interest" description="Disordered" evidence="1">
    <location>
        <begin position="810"/>
        <end position="841"/>
    </location>
</feature>
<feature type="compositionally biased region" description="Low complexity" evidence="1">
    <location>
        <begin position="1859"/>
        <end position="1876"/>
    </location>
</feature>
<feature type="compositionally biased region" description="Basic and acidic residues" evidence="1">
    <location>
        <begin position="161"/>
        <end position="173"/>
    </location>
</feature>
<dbReference type="GO" id="GO:0031507">
    <property type="term" value="P:heterochromatin formation"/>
    <property type="evidence" value="ECO:0007669"/>
    <property type="project" value="InterPro"/>
</dbReference>
<organism evidence="3 4">
    <name type="scientific">Artemisia annua</name>
    <name type="common">Sweet wormwood</name>
    <dbReference type="NCBI Taxonomy" id="35608"/>
    <lineage>
        <taxon>Eukaryota</taxon>
        <taxon>Viridiplantae</taxon>
        <taxon>Streptophyta</taxon>
        <taxon>Embryophyta</taxon>
        <taxon>Tracheophyta</taxon>
        <taxon>Spermatophyta</taxon>
        <taxon>Magnoliopsida</taxon>
        <taxon>eudicotyledons</taxon>
        <taxon>Gunneridae</taxon>
        <taxon>Pentapetalae</taxon>
        <taxon>asterids</taxon>
        <taxon>campanulids</taxon>
        <taxon>Asterales</taxon>
        <taxon>Asteraceae</taxon>
        <taxon>Asteroideae</taxon>
        <taxon>Anthemideae</taxon>
        <taxon>Artemisiinae</taxon>
        <taxon>Artemisia</taxon>
    </lineage>
</organism>
<feature type="region of interest" description="Disordered" evidence="1">
    <location>
        <begin position="2234"/>
        <end position="2260"/>
    </location>
</feature>
<feature type="compositionally biased region" description="Pro residues" evidence="1">
    <location>
        <begin position="1784"/>
        <end position="1808"/>
    </location>
</feature>
<dbReference type="OrthoDB" id="885191at2759"/>
<dbReference type="Gene3D" id="6.10.250.1310">
    <property type="match status" value="1"/>
</dbReference>